<keyword evidence="1" id="KW-0812">Transmembrane</keyword>
<comment type="caution">
    <text evidence="2">The sequence shown here is derived from an EMBL/GenBank/DDBJ whole genome shotgun (WGS) entry which is preliminary data.</text>
</comment>
<evidence type="ECO:0000256" key="1">
    <source>
        <dbReference type="SAM" id="Phobius"/>
    </source>
</evidence>
<dbReference type="OrthoDB" id="5959103at2"/>
<keyword evidence="3" id="KW-1185">Reference proteome</keyword>
<dbReference type="Proteomes" id="UP000773614">
    <property type="component" value="Unassembled WGS sequence"/>
</dbReference>
<keyword evidence="1" id="KW-0472">Membrane</keyword>
<accession>A0A964T6T8</accession>
<dbReference type="AlphaFoldDB" id="A0A964T6T8"/>
<evidence type="ECO:0000313" key="3">
    <source>
        <dbReference type="Proteomes" id="UP000773614"/>
    </source>
</evidence>
<keyword evidence="1" id="KW-1133">Transmembrane helix</keyword>
<reference evidence="2" key="1">
    <citation type="submission" date="2019-03" db="EMBL/GenBank/DDBJ databases">
        <title>Afifella sp. nov., isolated from activated sludge.</title>
        <authorList>
            <person name="Li Q."/>
            <person name="Liu Y."/>
        </authorList>
    </citation>
    <scope>NUCLEOTIDE SEQUENCE</scope>
    <source>
        <strain evidence="2">L72</strain>
    </source>
</reference>
<evidence type="ECO:0000313" key="2">
    <source>
        <dbReference type="EMBL" id="MYZ49479.1"/>
    </source>
</evidence>
<dbReference type="RefSeq" id="WP_161141820.1">
    <property type="nucleotide sequence ID" value="NZ_SPKJ01000076.1"/>
</dbReference>
<gene>
    <name evidence="2" type="ORF">E4O86_17355</name>
</gene>
<feature type="transmembrane region" description="Helical" evidence="1">
    <location>
        <begin position="37"/>
        <end position="65"/>
    </location>
</feature>
<dbReference type="EMBL" id="SPKJ01000076">
    <property type="protein sequence ID" value="MYZ49479.1"/>
    <property type="molecule type" value="Genomic_DNA"/>
</dbReference>
<protein>
    <submittedName>
        <fullName evidence="2">Uncharacterized protein</fullName>
    </submittedName>
</protein>
<organism evidence="2 3">
    <name type="scientific">Propylenella binzhouense</name>
    <dbReference type="NCBI Taxonomy" id="2555902"/>
    <lineage>
        <taxon>Bacteria</taxon>
        <taxon>Pseudomonadati</taxon>
        <taxon>Pseudomonadota</taxon>
        <taxon>Alphaproteobacteria</taxon>
        <taxon>Hyphomicrobiales</taxon>
        <taxon>Propylenellaceae</taxon>
        <taxon>Propylenella</taxon>
    </lineage>
</organism>
<name>A0A964T6T8_9HYPH</name>
<proteinExistence type="predicted"/>
<sequence>MTDEPNEPRETAGKPQKLRFGRFEVPLPRSRVLRVGLGGLFVVGGVFSFLPVLGIWMLPLGLIILSHDFAPVRRGRRRFTVWFHRRYPKLAAWTDPGPQNDLRNASDSR</sequence>